<evidence type="ECO:0000259" key="11">
    <source>
        <dbReference type="PROSITE" id="PS51163"/>
    </source>
</evidence>
<dbReference type="Gene3D" id="3.90.870.50">
    <property type="match status" value="1"/>
</dbReference>
<dbReference type="GO" id="GO:0003725">
    <property type="term" value="F:double-stranded RNA binding"/>
    <property type="evidence" value="ECO:0007669"/>
    <property type="project" value="InterPro"/>
</dbReference>
<dbReference type="GO" id="GO:0051604">
    <property type="term" value="P:protein maturation"/>
    <property type="evidence" value="ECO:0007669"/>
    <property type="project" value="TreeGrafter"/>
</dbReference>
<dbReference type="Proteomes" id="UP001144297">
    <property type="component" value="Unassembled WGS sequence"/>
</dbReference>
<dbReference type="InterPro" id="IPR017968">
    <property type="entry name" value="Acylphosphatase_CS"/>
</dbReference>
<comment type="catalytic activity">
    <reaction evidence="7">
        <text>C-terminal L-cysteinyl-[HypE protein] + carbamoyl phosphate + ATP + H2O = C-terminal S-carboxamide-L-cysteinyl-[HypE protein] + AMP + phosphate + diphosphate + H(+)</text>
        <dbReference type="Rhea" id="RHEA:55636"/>
        <dbReference type="Rhea" id="RHEA-COMP:14247"/>
        <dbReference type="Rhea" id="RHEA-COMP:14392"/>
        <dbReference type="ChEBI" id="CHEBI:15377"/>
        <dbReference type="ChEBI" id="CHEBI:15378"/>
        <dbReference type="ChEBI" id="CHEBI:30616"/>
        <dbReference type="ChEBI" id="CHEBI:33019"/>
        <dbReference type="ChEBI" id="CHEBI:43474"/>
        <dbReference type="ChEBI" id="CHEBI:58228"/>
        <dbReference type="ChEBI" id="CHEBI:76913"/>
        <dbReference type="ChEBI" id="CHEBI:139126"/>
        <dbReference type="ChEBI" id="CHEBI:456215"/>
    </reaction>
</comment>
<dbReference type="Pfam" id="PF01300">
    <property type="entry name" value="Sua5_yciO_yrdC"/>
    <property type="match status" value="1"/>
</dbReference>
<dbReference type="PIRSF" id="PIRSF006256">
    <property type="entry name" value="CMPcnvr_hdrg_mat"/>
    <property type="match status" value="1"/>
</dbReference>
<dbReference type="PROSITE" id="PS51163">
    <property type="entry name" value="YRDC"/>
    <property type="match status" value="1"/>
</dbReference>
<feature type="active site" evidence="9">
    <location>
        <position position="18"/>
    </location>
</feature>
<evidence type="ECO:0000256" key="7">
    <source>
        <dbReference type="ARBA" id="ARBA00048220"/>
    </source>
</evidence>
<comment type="pathway">
    <text evidence="1">Protein modification; [NiFe] hydrogenase maturation.</text>
</comment>
<dbReference type="InterPro" id="IPR055128">
    <property type="entry name" value="HypF_C_2"/>
</dbReference>
<dbReference type="SUPFAM" id="SSF55821">
    <property type="entry name" value="YrdC/RibB"/>
    <property type="match status" value="2"/>
</dbReference>
<dbReference type="GO" id="GO:0016874">
    <property type="term" value="F:ligase activity"/>
    <property type="evidence" value="ECO:0007669"/>
    <property type="project" value="UniProtKB-UniRule"/>
</dbReference>
<keyword evidence="5" id="KW-0863">Zinc-finger</keyword>
<evidence type="ECO:0000313" key="13">
    <source>
        <dbReference type="Proteomes" id="UP001144297"/>
    </source>
</evidence>
<dbReference type="Gene3D" id="3.30.420.360">
    <property type="match status" value="1"/>
</dbReference>
<dbReference type="GO" id="GO:0003998">
    <property type="term" value="F:acylphosphatase activity"/>
    <property type="evidence" value="ECO:0007669"/>
    <property type="project" value="UniProtKB-EC"/>
</dbReference>
<dbReference type="InterPro" id="IPR036046">
    <property type="entry name" value="Acylphosphatase-like_dom_sf"/>
</dbReference>
<gene>
    <name evidence="12" type="primary">hypF</name>
    <name evidence="12" type="ORF">TISLANDTSLP1_14800</name>
</gene>
<dbReference type="PANTHER" id="PTHR42959">
    <property type="entry name" value="CARBAMOYLTRANSFERASE"/>
    <property type="match status" value="1"/>
</dbReference>
<evidence type="ECO:0000256" key="9">
    <source>
        <dbReference type="PROSITE-ProRule" id="PRU00520"/>
    </source>
</evidence>
<keyword evidence="6" id="KW-0862">Zinc</keyword>
<reference evidence="12" key="1">
    <citation type="submission" date="2022-12" db="EMBL/GenBank/DDBJ databases">
        <title>Reference genome sequencing for broad-spectrum identification of bacterial and archaeal isolates by mass spectrometry.</title>
        <authorList>
            <person name="Sekiguchi Y."/>
            <person name="Tourlousse D.M."/>
        </authorList>
    </citation>
    <scope>NUCLEOTIDE SEQUENCE</scope>
    <source>
        <strain evidence="12">TSL-P1</strain>
    </source>
</reference>
<dbReference type="Pfam" id="PF17788">
    <property type="entry name" value="HypF_C"/>
    <property type="match status" value="1"/>
</dbReference>
<evidence type="ECO:0000256" key="6">
    <source>
        <dbReference type="ARBA" id="ARBA00022833"/>
    </source>
</evidence>
<evidence type="ECO:0000256" key="5">
    <source>
        <dbReference type="ARBA" id="ARBA00022771"/>
    </source>
</evidence>
<dbReference type="InterPro" id="IPR006070">
    <property type="entry name" value="Sua5-like_dom"/>
</dbReference>
<keyword evidence="4" id="KW-0479">Metal-binding</keyword>
<dbReference type="AlphaFoldDB" id="A0A9W6GHH3"/>
<feature type="domain" description="YrdC-like" evidence="11">
    <location>
        <begin position="197"/>
        <end position="438"/>
    </location>
</feature>
<evidence type="ECO:0000259" key="10">
    <source>
        <dbReference type="PROSITE" id="PS51160"/>
    </source>
</evidence>
<evidence type="ECO:0000256" key="1">
    <source>
        <dbReference type="ARBA" id="ARBA00004711"/>
    </source>
</evidence>
<dbReference type="GO" id="GO:0008270">
    <property type="term" value="F:zinc ion binding"/>
    <property type="evidence" value="ECO:0007669"/>
    <property type="project" value="UniProtKB-KW"/>
</dbReference>
<comment type="caution">
    <text evidence="12">The sequence shown here is derived from an EMBL/GenBank/DDBJ whole genome shotgun (WGS) entry which is preliminary data.</text>
</comment>
<feature type="domain" description="Acylphosphatase-like" evidence="10">
    <location>
        <begin position="3"/>
        <end position="87"/>
    </location>
</feature>
<evidence type="ECO:0000313" key="12">
    <source>
        <dbReference type="EMBL" id="GLI53787.1"/>
    </source>
</evidence>
<comment type="catalytic activity">
    <reaction evidence="9">
        <text>an acyl phosphate + H2O = a carboxylate + phosphate + H(+)</text>
        <dbReference type="Rhea" id="RHEA:14965"/>
        <dbReference type="ChEBI" id="CHEBI:15377"/>
        <dbReference type="ChEBI" id="CHEBI:15378"/>
        <dbReference type="ChEBI" id="CHEBI:29067"/>
        <dbReference type="ChEBI" id="CHEBI:43474"/>
        <dbReference type="ChEBI" id="CHEBI:59918"/>
        <dbReference type="EC" id="3.6.1.7"/>
    </reaction>
</comment>
<proteinExistence type="inferred from homology"/>
<keyword evidence="13" id="KW-1185">Reference proteome</keyword>
<dbReference type="EC" id="6.2.-.-" evidence="8"/>
<dbReference type="InterPro" id="IPR004421">
    <property type="entry name" value="Carbamoyltransferase_HypF"/>
</dbReference>
<dbReference type="Pfam" id="PF07503">
    <property type="entry name" value="zf-HYPF"/>
    <property type="match status" value="2"/>
</dbReference>
<evidence type="ECO:0000256" key="8">
    <source>
        <dbReference type="PIRNR" id="PIRNR006256"/>
    </source>
</evidence>
<evidence type="ECO:0000256" key="4">
    <source>
        <dbReference type="ARBA" id="ARBA00022723"/>
    </source>
</evidence>
<protein>
    <recommendedName>
        <fullName evidence="8">Carbamoyltransferase</fullName>
        <ecNumber evidence="8">6.2.-.-</ecNumber>
    </recommendedName>
</protein>
<evidence type="ECO:0000256" key="2">
    <source>
        <dbReference type="ARBA" id="ARBA00008097"/>
    </source>
</evidence>
<dbReference type="PROSITE" id="PS51160">
    <property type="entry name" value="ACYLPHOSPHATASE_3"/>
    <property type="match status" value="1"/>
</dbReference>
<dbReference type="FunFam" id="3.30.420.40:FF:000124">
    <property type="entry name" value="Carbamoyltransferase HypF"/>
    <property type="match status" value="1"/>
</dbReference>
<dbReference type="Gene3D" id="3.30.110.120">
    <property type="match status" value="2"/>
</dbReference>
<dbReference type="EMBL" id="BSDX01000001">
    <property type="protein sequence ID" value="GLI53787.1"/>
    <property type="molecule type" value="Genomic_DNA"/>
</dbReference>
<accession>A0A9W6GHH3</accession>
<dbReference type="InterPro" id="IPR041440">
    <property type="entry name" value="HypF_C"/>
</dbReference>
<dbReference type="Pfam" id="PF00708">
    <property type="entry name" value="Acylphosphatase"/>
    <property type="match status" value="1"/>
</dbReference>
<sequence length="830" mass="94085">MKRLHIEVKGVVQGVGFRPFVYNLAQHLNLKGFVTNTSKGVTIEIEGERVEEFISKLQNNPPPLAKIYSIKKTELSPNNYKTFEIIESIDETGFTHVSEDVSICEDCLRELFTPTDRRYLYPFINCTNCGPRYTITMKVPYDRPNTTMAVFKMCPECLSEYKDPSNRRFHAQPNACPVCGPQVRLFVKEGSALNEIENPIPEAIRLIKEGKILAIRGLGGFHLCCDARNEETVKELRKRKKRSNKPFALMSPSVEAIEKFCRVSDEERKILTSPMRPIVLLSKKSHGNLPEALAPNNAYLGFMLPYTPLHYLLFYYPAKVGDSSSFSLLGMTEEGRRGFLVVFTPRNDSKTDTTQPYKDNSALRTSDFSLQPYFDALVMTSGNISEEPIITKNEEALEKLNNVADAFLIHNRDIFMRVDDSVVRELEGKIYFIRRARGFVPKAIPLTEELPEVMGAGADLKNTFTLIKADSAIMSQHIGDMENLETIEFYEEVLNNLKAVYRTEPSAVGHDLHPMYFSTSWAKEYAEKKCIPAFALQHHYCHIASLMAEYGLNELFGIAFDGTGYGTDGTIWGSEFLYCTVKDFQRLAYLKPISLPGGENAIKECSRIALSLIDDAFGEDMDLIKKLPLFKEVSEEKIKQILKIKRLSQFSPLSSGMGRLFDGVSSLIGVCHYNTHEAEAAIALESLIEQGREFSERDCYPFELMSYPEGETLIIDYREMIREILKDVFRSEVNSSCHSERKRGISRISWKFHNTIIRIILELTEHFRAKSGFDTVGLSGGVFQNAYLVKETIKALRKLGIKPFYHINTPSNDACISLGQAYIVGKRVKN</sequence>
<dbReference type="SUPFAM" id="SSF54975">
    <property type="entry name" value="Acylphosphatase/BLUF domain-like"/>
    <property type="match status" value="1"/>
</dbReference>
<dbReference type="InterPro" id="IPR011125">
    <property type="entry name" value="Znf_HypF"/>
</dbReference>
<dbReference type="GO" id="GO:0016743">
    <property type="term" value="F:carboxyl- or carbamoyltransferase activity"/>
    <property type="evidence" value="ECO:0007669"/>
    <property type="project" value="UniProtKB-UniRule"/>
</dbReference>
<dbReference type="Gene3D" id="3.30.420.40">
    <property type="match status" value="1"/>
</dbReference>
<dbReference type="PROSITE" id="PS00150">
    <property type="entry name" value="ACYLPHOSPHATASE_1"/>
    <property type="match status" value="1"/>
</dbReference>
<evidence type="ECO:0000256" key="3">
    <source>
        <dbReference type="ARBA" id="ARBA00022598"/>
    </source>
</evidence>
<keyword evidence="9" id="KW-0378">Hydrolase</keyword>
<name>A0A9W6GHH3_9BACT</name>
<dbReference type="InterPro" id="IPR051060">
    <property type="entry name" value="Carbamoyltrans_HypF-like"/>
</dbReference>
<dbReference type="InterPro" id="IPR017945">
    <property type="entry name" value="DHBP_synth_RibB-like_a/b_dom"/>
</dbReference>
<dbReference type="InterPro" id="IPR001792">
    <property type="entry name" value="Acylphosphatase-like_dom"/>
</dbReference>
<dbReference type="PANTHER" id="PTHR42959:SF1">
    <property type="entry name" value="CARBAMOYLTRANSFERASE HYPF"/>
    <property type="match status" value="1"/>
</dbReference>
<feature type="active site" evidence="9">
    <location>
        <position position="36"/>
    </location>
</feature>
<comment type="similarity">
    <text evidence="2 8">Belongs to the carbamoyltransferase HypF family.</text>
</comment>
<keyword evidence="3" id="KW-0436">Ligase</keyword>
<organism evidence="12 13">
    <name type="scientific">Thermodesulfovibrio yellowstonii</name>
    <dbReference type="NCBI Taxonomy" id="28262"/>
    <lineage>
        <taxon>Bacteria</taxon>
        <taxon>Pseudomonadati</taxon>
        <taxon>Nitrospirota</taxon>
        <taxon>Thermodesulfovibrionia</taxon>
        <taxon>Thermodesulfovibrionales</taxon>
        <taxon>Thermodesulfovibrionaceae</taxon>
        <taxon>Thermodesulfovibrio</taxon>
    </lineage>
</organism>
<dbReference type="Pfam" id="PF22521">
    <property type="entry name" value="HypF_C_2"/>
    <property type="match status" value="1"/>
</dbReference>